<feature type="domain" description="Thioredoxin" evidence="12">
    <location>
        <begin position="451"/>
        <end position="581"/>
    </location>
</feature>
<dbReference type="InterPro" id="IPR036249">
    <property type="entry name" value="Thioredoxin-like_sf"/>
</dbReference>
<evidence type="ECO:0000256" key="5">
    <source>
        <dbReference type="ARBA" id="ARBA00022729"/>
    </source>
</evidence>
<evidence type="ECO:0000256" key="7">
    <source>
        <dbReference type="ARBA" id="ARBA00022824"/>
    </source>
</evidence>
<proteinExistence type="inferred from homology"/>
<reference evidence="13 14" key="1">
    <citation type="submission" date="2015-12" db="EMBL/GenBank/DDBJ databases">
        <title>The genome of Folsomia candida.</title>
        <authorList>
            <person name="Faddeeva A."/>
            <person name="Derks M.F."/>
            <person name="Anvar Y."/>
            <person name="Smit S."/>
            <person name="Van Straalen N."/>
            <person name="Roelofs D."/>
        </authorList>
    </citation>
    <scope>NUCLEOTIDE SEQUENCE [LARGE SCALE GENOMIC DNA]</scope>
    <source>
        <strain evidence="13 14">VU population</strain>
        <tissue evidence="13">Whole body</tissue>
    </source>
</reference>
<feature type="disulfide bond" description="Redox-active" evidence="10">
    <location>
        <begin position="503"/>
        <end position="506"/>
    </location>
</feature>
<dbReference type="NCBIfam" id="TIGR01130">
    <property type="entry name" value="ER_PDI_fam"/>
    <property type="match status" value="1"/>
</dbReference>
<evidence type="ECO:0000313" key="13">
    <source>
        <dbReference type="EMBL" id="OXA56783.1"/>
    </source>
</evidence>
<dbReference type="PROSITE" id="PS51352">
    <property type="entry name" value="THIOREDOXIN_2"/>
    <property type="match status" value="2"/>
</dbReference>
<evidence type="ECO:0000256" key="1">
    <source>
        <dbReference type="ARBA" id="ARBA00001182"/>
    </source>
</evidence>
<dbReference type="OMA" id="HEAANQY"/>
<dbReference type="Pfam" id="PF00085">
    <property type="entry name" value="Thioredoxin"/>
    <property type="match status" value="3"/>
</dbReference>
<dbReference type="PANTHER" id="PTHR18929:SF210">
    <property type="entry name" value="PROTEIN DISULFIDE-ISOMERASE A4"/>
    <property type="match status" value="1"/>
</dbReference>
<keyword evidence="8 13" id="KW-0413">Isomerase</keyword>
<evidence type="ECO:0000256" key="4">
    <source>
        <dbReference type="ARBA" id="ARBA00012723"/>
    </source>
</evidence>
<gene>
    <name evidence="13" type="ORF">Fcan01_07650</name>
</gene>
<dbReference type="EMBL" id="LNIX01000003">
    <property type="protein sequence ID" value="OXA56783.1"/>
    <property type="molecule type" value="Genomic_DNA"/>
</dbReference>
<evidence type="ECO:0000259" key="12">
    <source>
        <dbReference type="PROSITE" id="PS51352"/>
    </source>
</evidence>
<dbReference type="SUPFAM" id="SSF52833">
    <property type="entry name" value="Thioredoxin-like"/>
    <property type="match status" value="5"/>
</dbReference>
<dbReference type="PANTHER" id="PTHR18929">
    <property type="entry name" value="PROTEIN DISULFIDE ISOMERASE"/>
    <property type="match status" value="1"/>
</dbReference>
<organism evidence="13 14">
    <name type="scientific">Folsomia candida</name>
    <name type="common">Springtail</name>
    <dbReference type="NCBI Taxonomy" id="158441"/>
    <lineage>
        <taxon>Eukaryota</taxon>
        <taxon>Metazoa</taxon>
        <taxon>Ecdysozoa</taxon>
        <taxon>Arthropoda</taxon>
        <taxon>Hexapoda</taxon>
        <taxon>Collembola</taxon>
        <taxon>Entomobryomorpha</taxon>
        <taxon>Isotomoidea</taxon>
        <taxon>Isotomidae</taxon>
        <taxon>Proisotominae</taxon>
        <taxon>Folsomia</taxon>
    </lineage>
</organism>
<dbReference type="GO" id="GO:0005788">
    <property type="term" value="C:endoplasmic reticulum lumen"/>
    <property type="evidence" value="ECO:0007669"/>
    <property type="project" value="UniProtKB-SubCell"/>
</dbReference>
<keyword evidence="14" id="KW-1185">Reference proteome</keyword>
<dbReference type="GO" id="GO:0034976">
    <property type="term" value="P:response to endoplasmic reticulum stress"/>
    <property type="evidence" value="ECO:0007669"/>
    <property type="project" value="TreeGrafter"/>
</dbReference>
<evidence type="ECO:0000256" key="8">
    <source>
        <dbReference type="ARBA" id="ARBA00023235"/>
    </source>
</evidence>
<sequence length="597" mass="68652">MEKYLTGVSLLMLMAILPLEAGQEIKVDLGKNFVLNDGDVEIVDVDGNYDVQEEDNVLVLTAQNFKHVVHKHDFVLVEFYAPWCTHCKVDATIETILAKEYMITGFPTVILFHKGQKVEEYNGDRSAEGIVNYMKMRTSPDWKPPPTSVIELNGENFTQFMESKPLVMVLFYAEYCKHCVQIKPEYIKAASVLKEYGIPLTQIDGVNNKEIADEFKVSGWPTLYTFRYGRAFQYKGTRDANGIITYMKDQQKSPSDLCKTMQEMENRIDRYHPTIIGVFSSKKSPFYNEFLAVANYLREEPLKFIHTFDKSTIGKNLGVEDEAVIVRKPTVFLSDYEKSEAILTDATKTGDDIAEFIRKTYRPLVGQRTKKNQVYFYSVRPLVVIYYDANFDHQFTVANEDEFEQELQAVKLDDSGVDVNVVWYDKNRIKYKMDPVDDFDGSDLRKFVNQVQDGLLKPVWKSQPIPAKQEGPVANLVANSFSSEVLTTPGDRDVVFYIYAPWCGHCKKFDAIYKKLAKELGNDRLWFAKMDGTANDLPPGFDIKGYPTVFFIAAYKKHEPKLYEGDRSTSHFREFIKKESTIFLTDEEREGKNKVEL</sequence>
<dbReference type="GO" id="GO:0003756">
    <property type="term" value="F:protein disulfide isomerase activity"/>
    <property type="evidence" value="ECO:0007669"/>
    <property type="project" value="UniProtKB-EC"/>
</dbReference>
<evidence type="ECO:0000256" key="6">
    <source>
        <dbReference type="ARBA" id="ARBA00022737"/>
    </source>
</evidence>
<evidence type="ECO:0000256" key="11">
    <source>
        <dbReference type="SAM" id="SignalP"/>
    </source>
</evidence>
<dbReference type="STRING" id="158441.A0A226EGJ7"/>
<keyword evidence="6" id="KW-0677">Repeat</keyword>
<dbReference type="GO" id="GO:0006457">
    <property type="term" value="P:protein folding"/>
    <property type="evidence" value="ECO:0007669"/>
    <property type="project" value="TreeGrafter"/>
</dbReference>
<dbReference type="AlphaFoldDB" id="A0A226EGJ7"/>
<evidence type="ECO:0000256" key="10">
    <source>
        <dbReference type="PIRSR" id="PIRSR605792-51"/>
    </source>
</evidence>
<comment type="subcellular location">
    <subcellularLocation>
        <location evidence="2">Endoplasmic reticulum lumen</location>
    </subcellularLocation>
</comment>
<evidence type="ECO:0000313" key="14">
    <source>
        <dbReference type="Proteomes" id="UP000198287"/>
    </source>
</evidence>
<comment type="caution">
    <text evidence="13">The sequence shown here is derived from an EMBL/GenBank/DDBJ whole genome shotgun (WGS) entry which is preliminary data.</text>
</comment>
<dbReference type="Gene3D" id="3.40.30.10">
    <property type="entry name" value="Glutaredoxin"/>
    <property type="match status" value="6"/>
</dbReference>
<dbReference type="EC" id="5.3.4.1" evidence="4"/>
<dbReference type="InterPro" id="IPR013766">
    <property type="entry name" value="Thioredoxin_domain"/>
</dbReference>
<dbReference type="CDD" id="cd02995">
    <property type="entry name" value="PDI_a_PDI_a'_C"/>
    <property type="match status" value="1"/>
</dbReference>
<evidence type="ECO:0000256" key="2">
    <source>
        <dbReference type="ARBA" id="ARBA00004319"/>
    </source>
</evidence>
<comment type="similarity">
    <text evidence="3">Belongs to the protein disulfide isomerase family.</text>
</comment>
<feature type="chain" id="PRO_5012782063" description="protein disulfide-isomerase" evidence="11">
    <location>
        <begin position="22"/>
        <end position="597"/>
    </location>
</feature>
<evidence type="ECO:0000256" key="9">
    <source>
        <dbReference type="ARBA" id="ARBA00023284"/>
    </source>
</evidence>
<dbReference type="Pfam" id="PF13848">
    <property type="entry name" value="Thioredoxin_6"/>
    <property type="match status" value="1"/>
</dbReference>
<keyword evidence="7" id="KW-0256">Endoplasmic reticulum</keyword>
<evidence type="ECO:0000256" key="3">
    <source>
        <dbReference type="ARBA" id="ARBA00006347"/>
    </source>
</evidence>
<keyword evidence="5 11" id="KW-0732">Signal</keyword>
<dbReference type="OrthoDB" id="427280at2759"/>
<name>A0A226EGJ7_FOLCA</name>
<feature type="disulfide bond" description="Redox-active" evidence="10">
    <location>
        <begin position="176"/>
        <end position="179"/>
    </location>
</feature>
<dbReference type="CDD" id="cd02961">
    <property type="entry name" value="PDI_a_family"/>
    <property type="match status" value="2"/>
</dbReference>
<dbReference type="Proteomes" id="UP000198287">
    <property type="component" value="Unassembled WGS sequence"/>
</dbReference>
<feature type="domain" description="Thioredoxin" evidence="12">
    <location>
        <begin position="138"/>
        <end position="273"/>
    </location>
</feature>
<keyword evidence="9 10" id="KW-0676">Redox-active center</keyword>
<dbReference type="InterPro" id="IPR005792">
    <property type="entry name" value="Prot_disulphide_isomerase"/>
</dbReference>
<accession>A0A226EGJ7</accession>
<protein>
    <recommendedName>
        <fullName evidence="4">protein disulfide-isomerase</fullName>
        <ecNumber evidence="4">5.3.4.1</ecNumber>
    </recommendedName>
</protein>
<keyword evidence="10" id="KW-1015">Disulfide bond</keyword>
<comment type="catalytic activity">
    <reaction evidence="1">
        <text>Catalyzes the rearrangement of -S-S- bonds in proteins.</text>
        <dbReference type="EC" id="5.3.4.1"/>
    </reaction>
</comment>
<feature type="signal peptide" evidence="11">
    <location>
        <begin position="1"/>
        <end position="21"/>
    </location>
</feature>